<organism evidence="1 2">
    <name type="scientific">Rickenella mellea</name>
    <dbReference type="NCBI Taxonomy" id="50990"/>
    <lineage>
        <taxon>Eukaryota</taxon>
        <taxon>Fungi</taxon>
        <taxon>Dikarya</taxon>
        <taxon>Basidiomycota</taxon>
        <taxon>Agaricomycotina</taxon>
        <taxon>Agaricomycetes</taxon>
        <taxon>Hymenochaetales</taxon>
        <taxon>Rickenellaceae</taxon>
        <taxon>Rickenella</taxon>
    </lineage>
</organism>
<reference evidence="1 2" key="1">
    <citation type="submission" date="2018-06" db="EMBL/GenBank/DDBJ databases">
        <title>A transcriptomic atlas of mushroom development highlights an independent origin of complex multicellularity.</title>
        <authorList>
            <consortium name="DOE Joint Genome Institute"/>
            <person name="Krizsan K."/>
            <person name="Almasi E."/>
            <person name="Merenyi Z."/>
            <person name="Sahu N."/>
            <person name="Viragh M."/>
            <person name="Koszo T."/>
            <person name="Mondo S."/>
            <person name="Kiss B."/>
            <person name="Balint B."/>
            <person name="Kues U."/>
            <person name="Barry K."/>
            <person name="Hegedus J.C."/>
            <person name="Henrissat B."/>
            <person name="Johnson J."/>
            <person name="Lipzen A."/>
            <person name="Ohm R."/>
            <person name="Nagy I."/>
            <person name="Pangilinan J."/>
            <person name="Yan J."/>
            <person name="Xiong Y."/>
            <person name="Grigoriev I.V."/>
            <person name="Hibbett D.S."/>
            <person name="Nagy L.G."/>
        </authorList>
    </citation>
    <scope>NUCLEOTIDE SEQUENCE [LARGE SCALE GENOMIC DNA]</scope>
    <source>
        <strain evidence="1 2">SZMC22713</strain>
    </source>
</reference>
<name>A0A4Y7Q2I2_9AGAM</name>
<gene>
    <name evidence="1" type="ORF">BD410DRAFT_789599</name>
</gene>
<dbReference type="EMBL" id="ML170180">
    <property type="protein sequence ID" value="TDL21496.1"/>
    <property type="molecule type" value="Genomic_DNA"/>
</dbReference>
<accession>A0A4Y7Q2I2</accession>
<dbReference type="AlphaFoldDB" id="A0A4Y7Q2I2"/>
<proteinExistence type="predicted"/>
<evidence type="ECO:0000313" key="1">
    <source>
        <dbReference type="EMBL" id="TDL21496.1"/>
    </source>
</evidence>
<dbReference type="OrthoDB" id="99432at2759"/>
<dbReference type="VEuPathDB" id="FungiDB:BD410DRAFT_789599"/>
<keyword evidence="2" id="KW-1185">Reference proteome</keyword>
<feature type="non-terminal residue" evidence="1">
    <location>
        <position position="1"/>
    </location>
</feature>
<sequence>MLDLAEEMLPVGPKGWKLLGARHREWAREKKKKDLRTDASLELKYKTVRCILLVHINFTYLS</sequence>
<protein>
    <submittedName>
        <fullName evidence="1">Uncharacterized protein</fullName>
    </submittedName>
</protein>
<dbReference type="Proteomes" id="UP000294933">
    <property type="component" value="Unassembled WGS sequence"/>
</dbReference>
<evidence type="ECO:0000313" key="2">
    <source>
        <dbReference type="Proteomes" id="UP000294933"/>
    </source>
</evidence>